<dbReference type="PROSITE" id="PS00059">
    <property type="entry name" value="ADH_ZINC"/>
    <property type="match status" value="1"/>
</dbReference>
<evidence type="ECO:0000256" key="4">
    <source>
        <dbReference type="ARBA" id="ARBA00023002"/>
    </source>
</evidence>
<dbReference type="SMART" id="SM00829">
    <property type="entry name" value="PKS_ER"/>
    <property type="match status" value="1"/>
</dbReference>
<keyword evidence="4" id="KW-0560">Oxidoreductase</keyword>
<dbReference type="Pfam" id="PF00107">
    <property type="entry name" value="ADH_zinc_N"/>
    <property type="match status" value="1"/>
</dbReference>
<organism evidence="7 8">
    <name type="scientific">Trichoderma harzianum</name>
    <name type="common">Hypocrea lixii</name>
    <dbReference type="NCBI Taxonomy" id="5544"/>
    <lineage>
        <taxon>Eukaryota</taxon>
        <taxon>Fungi</taxon>
        <taxon>Dikarya</taxon>
        <taxon>Ascomycota</taxon>
        <taxon>Pezizomycotina</taxon>
        <taxon>Sordariomycetes</taxon>
        <taxon>Hypocreomycetidae</taxon>
        <taxon>Hypocreales</taxon>
        <taxon>Hypocreaceae</taxon>
        <taxon>Trichoderma</taxon>
    </lineage>
</organism>
<comment type="cofactor">
    <cofactor evidence="1 5">
        <name>Zn(2+)</name>
        <dbReference type="ChEBI" id="CHEBI:29105"/>
    </cofactor>
</comment>
<feature type="domain" description="Enoyl reductase (ER)" evidence="6">
    <location>
        <begin position="10"/>
        <end position="329"/>
    </location>
</feature>
<accession>A0A0G0A6M4</accession>
<dbReference type="SUPFAM" id="SSF51735">
    <property type="entry name" value="NAD(P)-binding Rossmann-fold domains"/>
    <property type="match status" value="1"/>
</dbReference>
<evidence type="ECO:0000256" key="2">
    <source>
        <dbReference type="ARBA" id="ARBA00022723"/>
    </source>
</evidence>
<dbReference type="OMA" id="TMLFPLN"/>
<dbReference type="GO" id="GO:0008270">
    <property type="term" value="F:zinc ion binding"/>
    <property type="evidence" value="ECO:0007669"/>
    <property type="project" value="InterPro"/>
</dbReference>
<keyword evidence="3 5" id="KW-0862">Zinc</keyword>
<comment type="similarity">
    <text evidence="5">Belongs to the zinc-containing alcohol dehydrogenase family.</text>
</comment>
<evidence type="ECO:0000256" key="5">
    <source>
        <dbReference type="RuleBase" id="RU361277"/>
    </source>
</evidence>
<reference evidence="8" key="1">
    <citation type="journal article" date="2015" name="Genome Announc.">
        <title>Draft whole-genome sequence of the biocontrol agent Trichoderma harzianum T6776.</title>
        <authorList>
            <person name="Baroncelli R."/>
            <person name="Piaggeschi G."/>
            <person name="Fiorini L."/>
            <person name="Bertolini E."/>
            <person name="Zapparata A."/>
            <person name="Pe M.E."/>
            <person name="Sarrocco S."/>
            <person name="Vannacci G."/>
        </authorList>
    </citation>
    <scope>NUCLEOTIDE SEQUENCE [LARGE SCALE GENOMIC DNA]</scope>
    <source>
        <strain evidence="8">T6776</strain>
    </source>
</reference>
<dbReference type="FunFam" id="3.40.50.720:FF:000022">
    <property type="entry name" value="Cinnamyl alcohol dehydrogenase"/>
    <property type="match status" value="1"/>
</dbReference>
<dbReference type="Gene3D" id="3.40.50.720">
    <property type="entry name" value="NAD(P)-binding Rossmann-like Domain"/>
    <property type="match status" value="1"/>
</dbReference>
<keyword evidence="2 5" id="KW-0479">Metal-binding</keyword>
<evidence type="ECO:0000256" key="3">
    <source>
        <dbReference type="ARBA" id="ARBA00022833"/>
    </source>
</evidence>
<dbReference type="OrthoDB" id="1879366at2759"/>
<dbReference type="InterPro" id="IPR020843">
    <property type="entry name" value="ER"/>
</dbReference>
<dbReference type="CDD" id="cd05283">
    <property type="entry name" value="CAD1"/>
    <property type="match status" value="1"/>
</dbReference>
<dbReference type="EMBL" id="JOKZ01000001">
    <property type="protein sequence ID" value="KKP07827.1"/>
    <property type="molecule type" value="Genomic_DNA"/>
</dbReference>
<dbReference type="Pfam" id="PF08240">
    <property type="entry name" value="ADH_N"/>
    <property type="match status" value="1"/>
</dbReference>
<name>A0A0G0A6M4_TRIHA</name>
<proteinExistence type="inferred from homology"/>
<evidence type="ECO:0000259" key="6">
    <source>
        <dbReference type="SMART" id="SM00829"/>
    </source>
</evidence>
<comment type="caution">
    <text evidence="7">The sequence shown here is derived from an EMBL/GenBank/DDBJ whole genome shotgun (WGS) entry which is preliminary data.</text>
</comment>
<protein>
    <recommendedName>
        <fullName evidence="6">Enoyl reductase (ER) domain-containing protein</fullName>
    </recommendedName>
</protein>
<dbReference type="Proteomes" id="UP000034112">
    <property type="component" value="Unassembled WGS sequence"/>
</dbReference>
<dbReference type="FunFam" id="3.90.180.10:FF:000022">
    <property type="entry name" value="NADP-dependent alcohol dehydrogenase"/>
    <property type="match status" value="1"/>
</dbReference>
<evidence type="ECO:0000256" key="1">
    <source>
        <dbReference type="ARBA" id="ARBA00001947"/>
    </source>
</evidence>
<dbReference type="InterPro" id="IPR013154">
    <property type="entry name" value="ADH-like_N"/>
</dbReference>
<dbReference type="InterPro" id="IPR002328">
    <property type="entry name" value="ADH_Zn_CS"/>
</dbReference>
<dbReference type="Gene3D" id="3.90.180.10">
    <property type="entry name" value="Medium-chain alcohol dehydrogenases, catalytic domain"/>
    <property type="match status" value="1"/>
</dbReference>
<dbReference type="GO" id="GO:0016616">
    <property type="term" value="F:oxidoreductase activity, acting on the CH-OH group of donors, NAD or NADP as acceptor"/>
    <property type="evidence" value="ECO:0007669"/>
    <property type="project" value="InterPro"/>
</dbReference>
<dbReference type="PANTHER" id="PTHR42683">
    <property type="entry name" value="ALDEHYDE REDUCTASE"/>
    <property type="match status" value="1"/>
</dbReference>
<dbReference type="InterPro" id="IPR011032">
    <property type="entry name" value="GroES-like_sf"/>
</dbReference>
<sequence>MPSFKVYKGSASDGIQEAKTTKPELTGDQVLVKITASGLCGTDLHYKAADMVLGHEGTGIVQQLGPDVKTLKLGDRVGWGYQADSCGLCEQCLSGNDEYCPDREIYGVANLDQGSFAEAVVWREAFLFKIPDNITDNDAAPLMCGGATVWNALHRYGLSSTSTVGVIGVGGLGHLAIQFASKMGMNVVVLSTNESKKDEALSLGANSFAITNGKESINIGTTKLDALLVTASVDTEWDTYLPLLKPQAMIIPLTIHFGNFSIPQYPLLGFGYRIQGTVISSRGELKKMLEFASRNDVRPVTMLFPLNKAGIEDSIKTLSDGKMRYRGVLVAQ</sequence>
<gene>
    <name evidence="7" type="ORF">THAR02_00035</name>
</gene>
<dbReference type="SUPFAM" id="SSF50129">
    <property type="entry name" value="GroES-like"/>
    <property type="match status" value="1"/>
</dbReference>
<dbReference type="InterPro" id="IPR036291">
    <property type="entry name" value="NAD(P)-bd_dom_sf"/>
</dbReference>
<evidence type="ECO:0000313" key="8">
    <source>
        <dbReference type="Proteomes" id="UP000034112"/>
    </source>
</evidence>
<dbReference type="InterPro" id="IPR013149">
    <property type="entry name" value="ADH-like_C"/>
</dbReference>
<dbReference type="AlphaFoldDB" id="A0A0G0A6M4"/>
<dbReference type="InterPro" id="IPR047109">
    <property type="entry name" value="CAD-like"/>
</dbReference>
<evidence type="ECO:0000313" key="7">
    <source>
        <dbReference type="EMBL" id="KKP07827.1"/>
    </source>
</evidence>